<evidence type="ECO:0000256" key="2">
    <source>
        <dbReference type="ARBA" id="ARBA00022485"/>
    </source>
</evidence>
<dbReference type="AlphaFoldDB" id="A0A090RWS2"/>
<dbReference type="InterPro" id="IPR047207">
    <property type="entry name" value="SPASM_anSME"/>
</dbReference>
<dbReference type="PANTHER" id="PTHR43273:SF3">
    <property type="entry name" value="ANAEROBIC SULFATASE-MATURATING ENZYME HOMOLOG ASLB-RELATED"/>
    <property type="match status" value="1"/>
</dbReference>
<comment type="similarity">
    <text evidence="7">Belongs to the radical SAM superfamily. Anaerobic sulfatase-maturating enzyme family.</text>
</comment>
<evidence type="ECO:0000256" key="1">
    <source>
        <dbReference type="ARBA" id="ARBA00001966"/>
    </source>
</evidence>
<keyword evidence="2" id="KW-0004">4Fe-4S</keyword>
<reference evidence="9 10" key="2">
    <citation type="submission" date="2014-09" db="EMBL/GenBank/DDBJ databases">
        <authorList>
            <consortium name="NBRP consortium"/>
            <person name="Sawabe T."/>
            <person name="Meirelles P."/>
            <person name="Nakanishi M."/>
            <person name="Sayaka M."/>
            <person name="Hattori M."/>
            <person name="Ohkuma M."/>
        </authorList>
    </citation>
    <scope>NUCLEOTIDE SEQUENCE [LARGE SCALE GENOMIC DNA]</scope>
    <source>
        <strain evidence="10">JCM19235</strain>
    </source>
</reference>
<dbReference type="CDD" id="cd01335">
    <property type="entry name" value="Radical_SAM"/>
    <property type="match status" value="1"/>
</dbReference>
<dbReference type="SFLD" id="SFLDG01386">
    <property type="entry name" value="main_SPASM_domain-containing"/>
    <property type="match status" value="1"/>
</dbReference>
<dbReference type="InterPro" id="IPR023867">
    <property type="entry name" value="Sulphatase_maturase_rSAM"/>
</dbReference>
<dbReference type="SFLD" id="SFLDG01072">
    <property type="entry name" value="dehydrogenase_like"/>
    <property type="match status" value="1"/>
</dbReference>
<dbReference type="SFLD" id="SFLDF00285">
    <property type="entry name" value="anaerobic_Ser-type_sulfatase-m"/>
    <property type="match status" value="1"/>
</dbReference>
<dbReference type="GO" id="GO:0051539">
    <property type="term" value="F:4 iron, 4 sulfur cluster binding"/>
    <property type="evidence" value="ECO:0007669"/>
    <property type="project" value="UniProtKB-KW"/>
</dbReference>
<evidence type="ECO:0000256" key="3">
    <source>
        <dbReference type="ARBA" id="ARBA00022691"/>
    </source>
</evidence>
<dbReference type="SFLD" id="SFLDS00029">
    <property type="entry name" value="Radical_SAM"/>
    <property type="match status" value="1"/>
</dbReference>
<dbReference type="PROSITE" id="PS51918">
    <property type="entry name" value="RADICAL_SAM"/>
    <property type="match status" value="1"/>
</dbReference>
<dbReference type="Pfam" id="PF13186">
    <property type="entry name" value="SPASM"/>
    <property type="match status" value="1"/>
</dbReference>
<gene>
    <name evidence="9" type="ORF">JCM19235_2097</name>
</gene>
<dbReference type="InterPro" id="IPR013785">
    <property type="entry name" value="Aldolase_TIM"/>
</dbReference>
<dbReference type="InterPro" id="IPR034491">
    <property type="entry name" value="Anaerob_Ser_sulfatase-maturase"/>
</dbReference>
<keyword evidence="4" id="KW-0479">Metal-binding</keyword>
<accession>A0A090RWS2</accession>
<dbReference type="NCBIfam" id="TIGR04085">
    <property type="entry name" value="rSAM_more_4Fe4S"/>
    <property type="match status" value="1"/>
</dbReference>
<sequence>MIERNHVSLSVPQFRGKAHSKFQALAKPIGAICNINCDYCYYLDKQQLLAYPKGEAYRMTDELLERYIRQYIQGQNTEEVIFSWHGGEPTLLGLGYFERIVELQKKYAPQGVKIVNDIQTNGVLVDDKWCHFFKQHDFFVGLSIDGPEHLHNHYRKNRSGRGTFEKVMRAVEKLKAHKVRFATLTCVNNLNANHPLEVYRFLRDIVAPTQIQFIPVVDSNEEASWLRYSEAAIIPAPSATARWSVEPKQWGAFLTKVFDEWMAHDFGRVHVPYFENFFGMWMGKPSTMCTLNDICGKGIAVEPNGDVYACDHYVHRDFKVGNINDKSLADIAFSKQQMAFGFAKQKALPKQCNECQYRFACYGECPKNRIKNDRYGNPGLNYLCEGWQQIFHHIDQLLRIYLR</sequence>
<evidence type="ECO:0000313" key="10">
    <source>
        <dbReference type="Proteomes" id="UP000029228"/>
    </source>
</evidence>
<evidence type="ECO:0000256" key="6">
    <source>
        <dbReference type="ARBA" id="ARBA00023014"/>
    </source>
</evidence>
<dbReference type="InterPro" id="IPR058240">
    <property type="entry name" value="rSAM_sf"/>
</dbReference>
<name>A0A090RWS2_9VIBR</name>
<dbReference type="PANTHER" id="PTHR43273">
    <property type="entry name" value="ANAEROBIC SULFATASE-MATURATING ENZYME HOMOLOG ASLB-RELATED"/>
    <property type="match status" value="1"/>
</dbReference>
<dbReference type="NCBIfam" id="TIGR03942">
    <property type="entry name" value="sulfatase_rSAM"/>
    <property type="match status" value="1"/>
</dbReference>
<comment type="caution">
    <text evidence="9">The sequence shown here is derived from an EMBL/GenBank/DDBJ whole genome shotgun (WGS) entry which is preliminary data.</text>
</comment>
<protein>
    <submittedName>
        <fullName evidence="9">Putative arylsulfatase regulatory protein</fullName>
    </submittedName>
</protein>
<dbReference type="InterPro" id="IPR007197">
    <property type="entry name" value="rSAM"/>
</dbReference>
<keyword evidence="6" id="KW-0411">Iron-sulfur</keyword>
<dbReference type="SFLD" id="SFLDG01067">
    <property type="entry name" value="SPASM/twitch_domain_containing"/>
    <property type="match status" value="1"/>
</dbReference>
<dbReference type="Proteomes" id="UP000029228">
    <property type="component" value="Unassembled WGS sequence"/>
</dbReference>
<keyword evidence="3" id="KW-0949">S-adenosyl-L-methionine</keyword>
<proteinExistence type="inferred from homology"/>
<organism evidence="9 10">
    <name type="scientific">Vibrio maritimus</name>
    <dbReference type="NCBI Taxonomy" id="990268"/>
    <lineage>
        <taxon>Bacteria</taxon>
        <taxon>Pseudomonadati</taxon>
        <taxon>Pseudomonadota</taxon>
        <taxon>Gammaproteobacteria</taxon>
        <taxon>Vibrionales</taxon>
        <taxon>Vibrionaceae</taxon>
        <taxon>Vibrio</taxon>
    </lineage>
</organism>
<feature type="domain" description="Radical SAM core" evidence="8">
    <location>
        <begin position="12"/>
        <end position="246"/>
    </location>
</feature>
<evidence type="ECO:0000259" key="8">
    <source>
        <dbReference type="PROSITE" id="PS51918"/>
    </source>
</evidence>
<dbReference type="OrthoDB" id="9782387at2"/>
<evidence type="ECO:0000256" key="7">
    <source>
        <dbReference type="ARBA" id="ARBA00023601"/>
    </source>
</evidence>
<keyword evidence="10" id="KW-1185">Reference proteome</keyword>
<dbReference type="EMBL" id="BBMR01000003">
    <property type="protein sequence ID" value="GAL18674.1"/>
    <property type="molecule type" value="Genomic_DNA"/>
</dbReference>
<dbReference type="SUPFAM" id="SSF102114">
    <property type="entry name" value="Radical SAM enzymes"/>
    <property type="match status" value="1"/>
</dbReference>
<reference evidence="9 10" key="1">
    <citation type="submission" date="2014-09" db="EMBL/GenBank/DDBJ databases">
        <title>Vibrio maritimus JCM 19235. (C45) whole genome shotgun sequence.</title>
        <authorList>
            <person name="Sawabe T."/>
            <person name="Meirelles P."/>
            <person name="Nakanishi M."/>
            <person name="Sayaka M."/>
            <person name="Hattori M."/>
            <person name="Ohkuma M."/>
        </authorList>
    </citation>
    <scope>NUCLEOTIDE SEQUENCE [LARGE SCALE GENOMIC DNA]</scope>
    <source>
        <strain evidence="10">JCM19235</strain>
    </source>
</reference>
<evidence type="ECO:0000256" key="5">
    <source>
        <dbReference type="ARBA" id="ARBA00023004"/>
    </source>
</evidence>
<dbReference type="SFLD" id="SFLDG01384">
    <property type="entry name" value="thioether_bond_formation_requi"/>
    <property type="match status" value="1"/>
</dbReference>
<evidence type="ECO:0000256" key="4">
    <source>
        <dbReference type="ARBA" id="ARBA00022723"/>
    </source>
</evidence>
<dbReference type="Gene3D" id="3.20.20.70">
    <property type="entry name" value="Aldolase class I"/>
    <property type="match status" value="1"/>
</dbReference>
<dbReference type="STRING" id="990268.JCM19235_2097"/>
<keyword evidence="5" id="KW-0408">Iron</keyword>
<dbReference type="GO" id="GO:0016491">
    <property type="term" value="F:oxidoreductase activity"/>
    <property type="evidence" value="ECO:0007669"/>
    <property type="project" value="InterPro"/>
</dbReference>
<dbReference type="GO" id="GO:0046872">
    <property type="term" value="F:metal ion binding"/>
    <property type="evidence" value="ECO:0007669"/>
    <property type="project" value="UniProtKB-KW"/>
</dbReference>
<dbReference type="InterPro" id="IPR023885">
    <property type="entry name" value="4Fe4S-binding_SPASM_dom"/>
</dbReference>
<dbReference type="CDD" id="cd21120">
    <property type="entry name" value="SPASM_anSME"/>
    <property type="match status" value="1"/>
</dbReference>
<dbReference type="Pfam" id="PF04055">
    <property type="entry name" value="Radical_SAM"/>
    <property type="match status" value="1"/>
</dbReference>
<comment type="cofactor">
    <cofactor evidence="1">
        <name>[4Fe-4S] cluster</name>
        <dbReference type="ChEBI" id="CHEBI:49883"/>
    </cofactor>
</comment>
<evidence type="ECO:0000313" key="9">
    <source>
        <dbReference type="EMBL" id="GAL18674.1"/>
    </source>
</evidence>